<dbReference type="SUPFAM" id="SSF53790">
    <property type="entry name" value="Tetrapyrrole methylase"/>
    <property type="match status" value="1"/>
</dbReference>
<dbReference type="InterPro" id="IPR029063">
    <property type="entry name" value="SAM-dependent_MTases_sf"/>
</dbReference>
<dbReference type="InterPro" id="IPR050714">
    <property type="entry name" value="Cobalamin_biosynth_MTase"/>
</dbReference>
<dbReference type="Pfam" id="PF01135">
    <property type="entry name" value="PCMT"/>
    <property type="match status" value="1"/>
</dbReference>
<dbReference type="InterPro" id="IPR006365">
    <property type="entry name" value="Cbl_synth_CobL"/>
</dbReference>
<dbReference type="InterPro" id="IPR012818">
    <property type="entry name" value="CbiE"/>
</dbReference>
<keyword evidence="2" id="KW-0169">Cobalamin biosynthesis</keyword>
<dbReference type="PANTHER" id="PTHR43182">
    <property type="entry name" value="COBALT-PRECORRIN-6B C(15)-METHYLTRANSFERASE (DECARBOXYLATING)"/>
    <property type="match status" value="1"/>
</dbReference>
<dbReference type="NCBIfam" id="TIGR02467">
    <property type="entry name" value="CbiE"/>
    <property type="match status" value="1"/>
</dbReference>
<gene>
    <name evidence="7" type="primary">cbiE</name>
    <name evidence="7" type="ORF">HW542_10310</name>
</gene>
<evidence type="ECO:0000313" key="7">
    <source>
        <dbReference type="EMBL" id="NVN47199.1"/>
    </source>
</evidence>
<dbReference type="InterPro" id="IPR014008">
    <property type="entry name" value="Cbl_synth_MTase_CbiT"/>
</dbReference>
<comment type="pathway">
    <text evidence="1">Cofactor biosynthesis; adenosylcobalamin biosynthesis.</text>
</comment>
<dbReference type="InterPro" id="IPR014777">
    <property type="entry name" value="4pyrrole_Mease_sub1"/>
</dbReference>
<feature type="domain" description="Tetrapyrrole methylase" evidence="6">
    <location>
        <begin position="40"/>
        <end position="199"/>
    </location>
</feature>
<proteinExistence type="predicted"/>
<sequence>MIAPRLQRLAKLACLARSSKDQDLHRLPSLAFHSGATPWLTLIGLGEDGFEALSRQAQRAIAEACFIMGGRRHLALIEGKSHAEQQCWPSPYAQAMQMLERYEGRKVVVLASGDPFFFGAGTQLVTHFGREAMNVLPGRSCLTAACARLGWSAQDISVVSLCGRPLSHLVPHLQPNARLMLLSADETTPARVAAFLTERGCGQSRLHLLEALDGPRESLRTLRACEAMPEPVARLNMVAVEIVAEAGARLVPLSSGLPDDFFEHDGQITKQEIRAVTLSALAPHPGQVLWDLGAGSGSISIEWMLRHPANRTFAVERNAARAARIQRNAETLGVPELHVEQQALPCALPGFPPPDAVFVGGGVGVPGVLETGWSALKPGGRLVANAVTLEGEQRLFQAFQAWGGALSRIGVERLGPIGNVFGFRPAMTVTQYQAVKT</sequence>
<dbReference type="CDD" id="cd11644">
    <property type="entry name" value="Precorrin-6Y-MT"/>
    <property type="match status" value="1"/>
</dbReference>
<protein>
    <submittedName>
        <fullName evidence="7">Precorrin-6y C5,15-methyltransferase (Decarboxylating) subunit CbiE</fullName>
    </submittedName>
</protein>
<dbReference type="Gene3D" id="3.40.1010.10">
    <property type="entry name" value="Cobalt-precorrin-4 Transmethylase, Domain 1"/>
    <property type="match status" value="1"/>
</dbReference>
<dbReference type="PIRSF" id="PIRSF036428">
    <property type="entry name" value="CobL"/>
    <property type="match status" value="1"/>
</dbReference>
<keyword evidence="8" id="KW-1185">Reference proteome</keyword>
<evidence type="ECO:0000313" key="8">
    <source>
        <dbReference type="Proteomes" id="UP001516351"/>
    </source>
</evidence>
<dbReference type="Gene3D" id="3.40.50.150">
    <property type="entry name" value="Vaccinia Virus protein VP39"/>
    <property type="match status" value="1"/>
</dbReference>
<dbReference type="InterPro" id="IPR035996">
    <property type="entry name" value="4pyrrol_Methylase_sf"/>
</dbReference>
<name>A0ABX2P5J9_9PROT</name>
<evidence type="ECO:0000256" key="5">
    <source>
        <dbReference type="ARBA" id="ARBA00022691"/>
    </source>
</evidence>
<evidence type="ECO:0000256" key="3">
    <source>
        <dbReference type="ARBA" id="ARBA00022603"/>
    </source>
</evidence>
<dbReference type="CDD" id="cd02440">
    <property type="entry name" value="AdoMet_MTases"/>
    <property type="match status" value="1"/>
</dbReference>
<evidence type="ECO:0000256" key="4">
    <source>
        <dbReference type="ARBA" id="ARBA00022679"/>
    </source>
</evidence>
<evidence type="ECO:0000259" key="6">
    <source>
        <dbReference type="Pfam" id="PF00590"/>
    </source>
</evidence>
<keyword evidence="4" id="KW-0808">Transferase</keyword>
<keyword evidence="5" id="KW-0949">S-adenosyl-L-methionine</keyword>
<keyword evidence="3" id="KW-0489">Methyltransferase</keyword>
<dbReference type="PANTHER" id="PTHR43182:SF1">
    <property type="entry name" value="COBALT-PRECORRIN-7 C(5)-METHYLTRANSFERASE"/>
    <property type="match status" value="1"/>
</dbReference>
<accession>A0ABX2P5J9</accession>
<dbReference type="EMBL" id="JABXXV010000005">
    <property type="protein sequence ID" value="NVN47199.1"/>
    <property type="molecule type" value="Genomic_DNA"/>
</dbReference>
<evidence type="ECO:0000256" key="1">
    <source>
        <dbReference type="ARBA" id="ARBA00004953"/>
    </source>
</evidence>
<dbReference type="Pfam" id="PF00590">
    <property type="entry name" value="TP_methylase"/>
    <property type="match status" value="1"/>
</dbReference>
<organism evidence="7 8">
    <name type="scientific">Asaia spathodeae</name>
    <dbReference type="NCBI Taxonomy" id="657016"/>
    <lineage>
        <taxon>Bacteria</taxon>
        <taxon>Pseudomonadati</taxon>
        <taxon>Pseudomonadota</taxon>
        <taxon>Alphaproteobacteria</taxon>
        <taxon>Acetobacterales</taxon>
        <taxon>Acetobacteraceae</taxon>
        <taxon>Asaia</taxon>
    </lineage>
</organism>
<dbReference type="Proteomes" id="UP001516351">
    <property type="component" value="Unassembled WGS sequence"/>
</dbReference>
<reference evidence="7 8" key="1">
    <citation type="submission" date="2020-06" db="EMBL/GenBank/DDBJ databases">
        <title>Synonyms of Asaia species.</title>
        <authorList>
            <person name="Sombolestani A."/>
        </authorList>
    </citation>
    <scope>NUCLEOTIDE SEQUENCE [LARGE SCALE GENOMIC DNA]</scope>
    <source>
        <strain evidence="7 8">LMG 27047</strain>
    </source>
</reference>
<dbReference type="SUPFAM" id="SSF53335">
    <property type="entry name" value="S-adenosyl-L-methionine-dependent methyltransferases"/>
    <property type="match status" value="1"/>
</dbReference>
<dbReference type="NCBIfam" id="TIGR02469">
    <property type="entry name" value="CbiT"/>
    <property type="match status" value="1"/>
</dbReference>
<dbReference type="InterPro" id="IPR000878">
    <property type="entry name" value="4pyrrol_Mease"/>
</dbReference>
<comment type="caution">
    <text evidence="7">The sequence shown here is derived from an EMBL/GenBank/DDBJ whole genome shotgun (WGS) entry which is preliminary data.</text>
</comment>
<evidence type="ECO:0000256" key="2">
    <source>
        <dbReference type="ARBA" id="ARBA00022573"/>
    </source>
</evidence>